<evidence type="ECO:0000313" key="1">
    <source>
        <dbReference type="EMBL" id="ABW68241.1"/>
    </source>
</evidence>
<dbReference type="GO" id="GO:0019867">
    <property type="term" value="C:outer membrane"/>
    <property type="evidence" value="ECO:0007669"/>
    <property type="project" value="InterPro"/>
</dbReference>
<keyword evidence="2" id="KW-1185">Reference proteome</keyword>
<sequence>MRSHFFIMRIVMFGLLGVVACHFAGCGYRLAGSGAMPGGIGSVCVVVFENRTSRADAGSIFSNSLVYEFTRRSGVDLVGEAEAEARLTGVVVSLATDTITHRDRYAADEMRVRAVLDVQLVSRGGEVLWSVRGLADRETYEVAGDAAYLTEESKKAAIMRLSEKMAETIYNRMTADF</sequence>
<reference evidence="1 2" key="1">
    <citation type="submission" date="2007-10" db="EMBL/GenBank/DDBJ databases">
        <title>Complete sequence of Desulfococcus oleovorans Hxd3.</title>
        <authorList>
            <consortium name="US DOE Joint Genome Institute"/>
            <person name="Copeland A."/>
            <person name="Lucas S."/>
            <person name="Lapidus A."/>
            <person name="Barry K."/>
            <person name="Glavina del Rio T."/>
            <person name="Dalin E."/>
            <person name="Tice H."/>
            <person name="Pitluck S."/>
            <person name="Kiss H."/>
            <person name="Brettin T."/>
            <person name="Bruce D."/>
            <person name="Detter J.C."/>
            <person name="Han C."/>
            <person name="Schmutz J."/>
            <person name="Larimer F."/>
            <person name="Land M."/>
            <person name="Hauser L."/>
            <person name="Kyrpides N."/>
            <person name="Kim E."/>
            <person name="Wawrik B."/>
            <person name="Richardson P."/>
        </authorList>
    </citation>
    <scope>NUCLEOTIDE SEQUENCE [LARGE SCALE GENOMIC DNA]</scope>
    <source>
        <strain evidence="2">DSM 6200 / JCM 39069 / Hxd3</strain>
    </source>
</reference>
<dbReference type="EMBL" id="CP000859">
    <property type="protein sequence ID" value="ABW68241.1"/>
    <property type="molecule type" value="Genomic_DNA"/>
</dbReference>
<protein>
    <submittedName>
        <fullName evidence="1">Uncharacterized protein</fullName>
    </submittedName>
</protein>
<accession>A8ZVQ4</accession>
<dbReference type="eggNOG" id="COG2980">
    <property type="taxonomic scope" value="Bacteria"/>
</dbReference>
<dbReference type="KEGG" id="dol:Dole_2437"/>
<dbReference type="RefSeq" id="WP_012175853.1">
    <property type="nucleotide sequence ID" value="NC_009943.1"/>
</dbReference>
<dbReference type="Gene3D" id="3.30.160.150">
    <property type="entry name" value="Lipoprotein like domain"/>
    <property type="match status" value="1"/>
</dbReference>
<dbReference type="STRING" id="96561.Dole_2437"/>
<proteinExistence type="predicted"/>
<dbReference type="HOGENOM" id="CLU_114082_0_2_7"/>
<organism evidence="1 2">
    <name type="scientific">Desulfosudis oleivorans (strain DSM 6200 / JCM 39069 / Hxd3)</name>
    <name type="common">Desulfococcus oleovorans</name>
    <dbReference type="NCBI Taxonomy" id="96561"/>
    <lineage>
        <taxon>Bacteria</taxon>
        <taxon>Pseudomonadati</taxon>
        <taxon>Thermodesulfobacteriota</taxon>
        <taxon>Desulfobacteria</taxon>
        <taxon>Desulfobacterales</taxon>
        <taxon>Desulfosudaceae</taxon>
        <taxon>Desulfosudis</taxon>
    </lineage>
</organism>
<dbReference type="OrthoDB" id="5511003at2"/>
<dbReference type="Proteomes" id="UP000008561">
    <property type="component" value="Chromosome"/>
</dbReference>
<evidence type="ECO:0000313" key="2">
    <source>
        <dbReference type="Proteomes" id="UP000008561"/>
    </source>
</evidence>
<dbReference type="GO" id="GO:0043165">
    <property type="term" value="P:Gram-negative-bacterium-type cell outer membrane assembly"/>
    <property type="evidence" value="ECO:0007669"/>
    <property type="project" value="InterPro"/>
</dbReference>
<dbReference type="PROSITE" id="PS51257">
    <property type="entry name" value="PROKAR_LIPOPROTEIN"/>
    <property type="match status" value="1"/>
</dbReference>
<dbReference type="AlphaFoldDB" id="A8ZVQ4"/>
<gene>
    <name evidence="1" type="ordered locus">Dole_2437</name>
</gene>
<name>A8ZVQ4_DESOH</name>
<dbReference type="InterPro" id="IPR007485">
    <property type="entry name" value="LPS_assembly_LptE"/>
</dbReference>
<dbReference type="Pfam" id="PF04390">
    <property type="entry name" value="LptE"/>
    <property type="match status" value="1"/>
</dbReference>